<gene>
    <name evidence="3" type="ORF">PG994_003169</name>
</gene>
<organism evidence="3 4">
    <name type="scientific">Apiospora phragmitis</name>
    <dbReference type="NCBI Taxonomy" id="2905665"/>
    <lineage>
        <taxon>Eukaryota</taxon>
        <taxon>Fungi</taxon>
        <taxon>Dikarya</taxon>
        <taxon>Ascomycota</taxon>
        <taxon>Pezizomycotina</taxon>
        <taxon>Sordariomycetes</taxon>
        <taxon>Xylariomycetidae</taxon>
        <taxon>Amphisphaeriales</taxon>
        <taxon>Apiosporaceae</taxon>
        <taxon>Apiospora</taxon>
    </lineage>
</organism>
<dbReference type="SUPFAM" id="SSF49899">
    <property type="entry name" value="Concanavalin A-like lectins/glucanases"/>
    <property type="match status" value="1"/>
</dbReference>
<keyword evidence="1" id="KW-0732">Signal</keyword>
<dbReference type="Proteomes" id="UP001480595">
    <property type="component" value="Unassembled WGS sequence"/>
</dbReference>
<dbReference type="EMBL" id="JAQQWL010000004">
    <property type="protein sequence ID" value="KAK8075897.1"/>
    <property type="molecule type" value="Genomic_DNA"/>
</dbReference>
<proteinExistence type="predicted"/>
<dbReference type="PANTHER" id="PTHR10963">
    <property type="entry name" value="GLYCOSYL HYDROLASE-RELATED"/>
    <property type="match status" value="1"/>
</dbReference>
<evidence type="ECO:0000259" key="2">
    <source>
        <dbReference type="PROSITE" id="PS51762"/>
    </source>
</evidence>
<feature type="chain" id="PRO_5045634893" description="GH16 domain-containing protein" evidence="1">
    <location>
        <begin position="21"/>
        <end position="357"/>
    </location>
</feature>
<dbReference type="Pfam" id="PF00722">
    <property type="entry name" value="Glyco_hydro_16"/>
    <property type="match status" value="1"/>
</dbReference>
<keyword evidence="4" id="KW-1185">Reference proteome</keyword>
<feature type="signal peptide" evidence="1">
    <location>
        <begin position="1"/>
        <end position="20"/>
    </location>
</feature>
<name>A0ABR1VXH5_9PEZI</name>
<evidence type="ECO:0000256" key="1">
    <source>
        <dbReference type="SAM" id="SignalP"/>
    </source>
</evidence>
<dbReference type="RefSeq" id="XP_066718856.1">
    <property type="nucleotide sequence ID" value="XM_066854578.1"/>
</dbReference>
<sequence length="357" mass="38848">MLSNILLVLVPFVASSLAWAPPSYSGFNLRWNDAFGGSSGTSPNTGNWNIITGDLNVNNELETWVLCICNVVFEPELTCDCQQTDSSSTRNLQISGGNTLQIVPWKGGGTHGWTSGRIESKYTFTPAAGVVTRVEASLRFGSNPQNTKQGLWPAFWMLGNSIRNGVQWPGCGELDIMETVNGILRGYGTVHCDRAPGGICQETNGLGASIAIANQDFHTWRLEWDLTSSNWQSQSIKWSMDGTVYHTLTGGNIGNQAVWNTLAHSPMFFILNMAVGGGWPGNPNSATQDGYGAMMEVGYVAHYQRTNQALLQTPNSNNSTDYPNTDVPVKPSMMTLLNKAAPLITKTVARMARLFRS</sequence>
<dbReference type="PROSITE" id="PS51762">
    <property type="entry name" value="GH16_2"/>
    <property type="match status" value="1"/>
</dbReference>
<comment type="caution">
    <text evidence="3">The sequence shown here is derived from an EMBL/GenBank/DDBJ whole genome shotgun (WGS) entry which is preliminary data.</text>
</comment>
<accession>A0ABR1VXH5</accession>
<evidence type="ECO:0000313" key="3">
    <source>
        <dbReference type="EMBL" id="KAK8075897.1"/>
    </source>
</evidence>
<reference evidence="3 4" key="1">
    <citation type="submission" date="2023-01" db="EMBL/GenBank/DDBJ databases">
        <title>Analysis of 21 Apiospora genomes using comparative genomics revels a genus with tremendous synthesis potential of carbohydrate active enzymes and secondary metabolites.</title>
        <authorList>
            <person name="Sorensen T."/>
        </authorList>
    </citation>
    <scope>NUCLEOTIDE SEQUENCE [LARGE SCALE GENOMIC DNA]</scope>
    <source>
        <strain evidence="3 4">CBS 135458</strain>
    </source>
</reference>
<dbReference type="Gene3D" id="2.60.120.200">
    <property type="match status" value="1"/>
</dbReference>
<dbReference type="InterPro" id="IPR013320">
    <property type="entry name" value="ConA-like_dom_sf"/>
</dbReference>
<protein>
    <recommendedName>
        <fullName evidence="2">GH16 domain-containing protein</fullName>
    </recommendedName>
</protein>
<dbReference type="CDD" id="cd02182">
    <property type="entry name" value="GH16_Strep_laminarinase_like"/>
    <property type="match status" value="1"/>
</dbReference>
<evidence type="ECO:0000313" key="4">
    <source>
        <dbReference type="Proteomes" id="UP001480595"/>
    </source>
</evidence>
<dbReference type="InterPro" id="IPR050546">
    <property type="entry name" value="Glycosyl_Hydrlase_16"/>
</dbReference>
<feature type="domain" description="GH16" evidence="2">
    <location>
        <begin position="15"/>
        <end position="308"/>
    </location>
</feature>
<dbReference type="InterPro" id="IPR000757">
    <property type="entry name" value="Beta-glucanase-like"/>
</dbReference>
<dbReference type="PANTHER" id="PTHR10963:SF60">
    <property type="entry name" value="GRAM-NEGATIVE BACTERIA-BINDING PROTEIN 1-RELATED"/>
    <property type="match status" value="1"/>
</dbReference>
<dbReference type="GeneID" id="92087641"/>